<dbReference type="Proteomes" id="UP000245469">
    <property type="component" value="Unassembled WGS sequence"/>
</dbReference>
<gene>
    <name evidence="1" type="ORF">BXY45_10941</name>
</gene>
<name>A0A316AAD0_9ACTN</name>
<organism evidence="1 2">
    <name type="scientific">Quadrisphaera granulorum</name>
    <dbReference type="NCBI Taxonomy" id="317664"/>
    <lineage>
        <taxon>Bacteria</taxon>
        <taxon>Bacillati</taxon>
        <taxon>Actinomycetota</taxon>
        <taxon>Actinomycetes</taxon>
        <taxon>Kineosporiales</taxon>
        <taxon>Kineosporiaceae</taxon>
        <taxon>Quadrisphaera</taxon>
    </lineage>
</organism>
<evidence type="ECO:0000313" key="1">
    <source>
        <dbReference type="EMBL" id="PWJ53960.1"/>
    </source>
</evidence>
<protein>
    <submittedName>
        <fullName evidence="1">Uncharacterized protein</fullName>
    </submittedName>
</protein>
<sequence length="388" mass="42367">MGGLRLLIHSFADMTTERARRVGLAYDAHPQLRPHKVGGDPARIKVEQSMEAVIAKTGLPIDWLTVRGDVDDDTYESGQISLYPGRGGAIGTEDAQKEMNYLLVGNHIEHRWNATTMSQSCALQEAVGLLIDLAQAMDASYGYLDADPSPVSRENPSPTPTSGLQGVFWLNYYGRAIVEAKPALRSLPFAQAAGEHALLVQTATSPWESPDSHPSADVTTVRTLFGEAAFRFRQSNRALPGVEQHLAASPGPMEMPWVAWERDKDLARRGRRYRAARRRLEQATALAGTRQLGASAVEWSTSLDTSDWEAFTKHLSRRLRGDFTSPLGKAAVAVAQLAPLDEEDSVLLDTVHGTVRFGWSTSDLDVVDVTVHGSPPVVEVCGAWFEPS</sequence>
<accession>A0A316AAD0</accession>
<evidence type="ECO:0000313" key="2">
    <source>
        <dbReference type="Proteomes" id="UP000245469"/>
    </source>
</evidence>
<dbReference type="EMBL" id="QGDQ01000009">
    <property type="protein sequence ID" value="PWJ53960.1"/>
    <property type="molecule type" value="Genomic_DNA"/>
</dbReference>
<dbReference type="RefSeq" id="WP_109773965.1">
    <property type="nucleotide sequence ID" value="NZ_QGDQ01000009.1"/>
</dbReference>
<reference evidence="1 2" key="1">
    <citation type="submission" date="2018-03" db="EMBL/GenBank/DDBJ databases">
        <title>Genomic Encyclopedia of Archaeal and Bacterial Type Strains, Phase II (KMG-II): from individual species to whole genera.</title>
        <authorList>
            <person name="Goeker M."/>
        </authorList>
    </citation>
    <scope>NUCLEOTIDE SEQUENCE [LARGE SCALE GENOMIC DNA]</scope>
    <source>
        <strain evidence="1 2">DSM 44889</strain>
    </source>
</reference>
<keyword evidence="2" id="KW-1185">Reference proteome</keyword>
<dbReference type="OrthoDB" id="5142258at2"/>
<comment type="caution">
    <text evidence="1">The sequence shown here is derived from an EMBL/GenBank/DDBJ whole genome shotgun (WGS) entry which is preliminary data.</text>
</comment>
<dbReference type="AlphaFoldDB" id="A0A316AAD0"/>
<proteinExistence type="predicted"/>